<feature type="compositionally biased region" description="Polar residues" evidence="1">
    <location>
        <begin position="277"/>
        <end position="292"/>
    </location>
</feature>
<feature type="compositionally biased region" description="Basic and acidic residues" evidence="1">
    <location>
        <begin position="486"/>
        <end position="496"/>
    </location>
</feature>
<dbReference type="AlphaFoldDB" id="A0AA38PQ38"/>
<evidence type="ECO:0000313" key="3">
    <source>
        <dbReference type="Proteomes" id="UP001163850"/>
    </source>
</evidence>
<feature type="compositionally biased region" description="Basic and acidic residues" evidence="1">
    <location>
        <begin position="303"/>
        <end position="312"/>
    </location>
</feature>
<feature type="compositionally biased region" description="Basic and acidic residues" evidence="1">
    <location>
        <begin position="146"/>
        <end position="155"/>
    </location>
</feature>
<protein>
    <submittedName>
        <fullName evidence="2">Uncharacterized protein</fullName>
    </submittedName>
</protein>
<feature type="compositionally biased region" description="Polar residues" evidence="1">
    <location>
        <begin position="330"/>
        <end position="343"/>
    </location>
</feature>
<feature type="region of interest" description="Disordered" evidence="1">
    <location>
        <begin position="126"/>
        <end position="172"/>
    </location>
</feature>
<feature type="compositionally biased region" description="Pro residues" evidence="1">
    <location>
        <begin position="599"/>
        <end position="611"/>
    </location>
</feature>
<feature type="region of interest" description="Disordered" evidence="1">
    <location>
        <begin position="367"/>
        <end position="409"/>
    </location>
</feature>
<feature type="compositionally biased region" description="Low complexity" evidence="1">
    <location>
        <begin position="444"/>
        <end position="454"/>
    </location>
</feature>
<dbReference type="EMBL" id="MU802265">
    <property type="protein sequence ID" value="KAJ3979818.1"/>
    <property type="molecule type" value="Genomic_DNA"/>
</dbReference>
<feature type="compositionally biased region" description="Polar residues" evidence="1">
    <location>
        <begin position="1046"/>
        <end position="1060"/>
    </location>
</feature>
<feature type="region of interest" description="Disordered" evidence="1">
    <location>
        <begin position="238"/>
        <end position="343"/>
    </location>
</feature>
<sequence length="1060" mass="116927">MQAQGVTLLSAKRKLSLPQLDDLSDDTDQQAEPAGKRTRNKEPTPGGKIYLLDGPAPLMSPAPAVLPFTFNASKTSPRLALPSSNCLHDMTRNPLLDLDDYGSDDEDMQEVAETLSHNDHVAVPQDDSCFQHAPSPPPAASNDPTVNRKRDRAGSMHEATAASSTNSQAQFTESPAGKLFGWVEVRSALGSFKRQKVRPAVSSSKKHLITGPPSVNKNVFPPFTFKYSVHSSIPGGSTGFPLPNTAGDPPQSHPVASGQLSGAIADRASPAPDPVVPSQSSEPATGSSPTSESFRDFSNLRVKNTDTRERHPPSSPSPTISPYIGLRSPLNLTTPATPQSSGLDASVEMWSQKIDKVDFETEDIVAGGAKGKERADTNNSPSFPSSAPRLDFSAQINRERRKNPPSVHVEEFIDEDLLTCPKANTGSLSPPSESFHGTWERHSSYPSSYLSSPSKAVSPPARSRSPKSLAIPAIPQNSVPNANVDLKGKSRTDEMNVDGETKDIAVRGAKGKERANMNDSPILPTPAAFSAQMHPNLLHYCPGVKTLPLCADESEGGAFKDHGIQKKNVRRVRIEEVTDEDLLAGPSTKPGSNTQPSPSTQPSPKTQPDPQPHASSSGSSRSMQYMDIDSDDASISPLTDDQATLSATKNAKDAHHVRQEIKQLIKNEVRPQSMQNHFRNLLTSPARNISQIRHGIYLYIASINSVPSDDFPKVPNPIPERQTAPKQWHPTEHRPETRVSLSRSVRQETRELMSSTLLESSMQVEGNLVKDRIPSIETWKINDWKVGRHPGPTVESFYLQLAGKGTWTSWNKRAAEVFVDHFISLDDDHKHYNPETIKKAFRAHLSNLRERYAMQDPSIGDSPQHMDQDRTERRYARRERLLDQRVSAFFQIDSGLVPLKDELKKAIVLLTNEAMSGDESADSSRKQYYITIVEWRSKELSDFLAYMSAMHLCSRYLGNGKYSRGAFPHSRYSSNRAESVYERGSAPKGLPINWYNPSWLDAHPMRRQAIRPTEPVSLALPRGIVREAERFLSVKTRYQQPLPRQPTDNNMESLHPSTLD</sequence>
<feature type="region of interest" description="Disordered" evidence="1">
    <location>
        <begin position="1"/>
        <end position="48"/>
    </location>
</feature>
<proteinExistence type="predicted"/>
<gene>
    <name evidence="2" type="ORF">F5890DRAFT_1558305</name>
</gene>
<reference evidence="2" key="1">
    <citation type="submission" date="2022-08" db="EMBL/GenBank/DDBJ databases">
        <authorList>
            <consortium name="DOE Joint Genome Institute"/>
            <person name="Min B."/>
            <person name="Riley R."/>
            <person name="Sierra-Patev S."/>
            <person name="Naranjo-Ortiz M."/>
            <person name="Looney B."/>
            <person name="Konkel Z."/>
            <person name="Slot J.C."/>
            <person name="Sakamoto Y."/>
            <person name="Steenwyk J.L."/>
            <person name="Rokas A."/>
            <person name="Carro J."/>
            <person name="Camarero S."/>
            <person name="Ferreira P."/>
            <person name="Molpeceres G."/>
            <person name="Ruiz-Duenas F.J."/>
            <person name="Serrano A."/>
            <person name="Henrissat B."/>
            <person name="Drula E."/>
            <person name="Hughes K.W."/>
            <person name="Mata J.L."/>
            <person name="Ishikawa N.K."/>
            <person name="Vargas-Isla R."/>
            <person name="Ushijima S."/>
            <person name="Smith C.A."/>
            <person name="Ahrendt S."/>
            <person name="Andreopoulos W."/>
            <person name="He G."/>
            <person name="Labutti K."/>
            <person name="Lipzen A."/>
            <person name="Ng V."/>
            <person name="Sandor L."/>
            <person name="Barry K."/>
            <person name="Martinez A.T."/>
            <person name="Xiao Y."/>
            <person name="Gibbons J.G."/>
            <person name="Terashima K."/>
            <person name="Hibbett D.S."/>
            <person name="Grigoriev I.V."/>
        </authorList>
    </citation>
    <scope>NUCLEOTIDE SEQUENCE</scope>
    <source>
        <strain evidence="2">TFB7829</strain>
    </source>
</reference>
<feature type="compositionally biased region" description="Low complexity" evidence="1">
    <location>
        <begin position="159"/>
        <end position="170"/>
    </location>
</feature>
<feature type="region of interest" description="Disordered" evidence="1">
    <location>
        <begin position="571"/>
        <end position="624"/>
    </location>
</feature>
<feature type="compositionally biased region" description="Polar residues" evidence="1">
    <location>
        <begin position="423"/>
        <end position="432"/>
    </location>
</feature>
<dbReference type="Proteomes" id="UP001163850">
    <property type="component" value="Unassembled WGS sequence"/>
</dbReference>
<feature type="region of interest" description="Disordered" evidence="1">
    <location>
        <begin position="423"/>
        <end position="496"/>
    </location>
</feature>
<feature type="region of interest" description="Disordered" evidence="1">
    <location>
        <begin position="1036"/>
        <end position="1060"/>
    </location>
</feature>
<comment type="caution">
    <text evidence="2">The sequence shown here is derived from an EMBL/GenBank/DDBJ whole genome shotgun (WGS) entry which is preliminary data.</text>
</comment>
<evidence type="ECO:0000256" key="1">
    <source>
        <dbReference type="SAM" id="MobiDB-lite"/>
    </source>
</evidence>
<organism evidence="2 3">
    <name type="scientific">Lentinula detonsa</name>
    <dbReference type="NCBI Taxonomy" id="2804962"/>
    <lineage>
        <taxon>Eukaryota</taxon>
        <taxon>Fungi</taxon>
        <taxon>Dikarya</taxon>
        <taxon>Basidiomycota</taxon>
        <taxon>Agaricomycotina</taxon>
        <taxon>Agaricomycetes</taxon>
        <taxon>Agaricomycetidae</taxon>
        <taxon>Agaricales</taxon>
        <taxon>Marasmiineae</taxon>
        <taxon>Omphalotaceae</taxon>
        <taxon>Lentinula</taxon>
    </lineage>
</organism>
<accession>A0AA38PQ38</accession>
<evidence type="ECO:0000313" key="2">
    <source>
        <dbReference type="EMBL" id="KAJ3979818.1"/>
    </source>
</evidence>
<feature type="region of interest" description="Disordered" evidence="1">
    <location>
        <begin position="716"/>
        <end position="744"/>
    </location>
</feature>
<name>A0AA38PQ38_9AGAR</name>